<evidence type="ECO:0000256" key="2">
    <source>
        <dbReference type="ARBA" id="ARBA00006577"/>
    </source>
</evidence>
<keyword evidence="10" id="KW-1185">Reference proteome</keyword>
<comment type="catalytic activity">
    <reaction evidence="1 5 6">
        <text>[protein]-peptidylproline (omega=180) = [protein]-peptidylproline (omega=0)</text>
        <dbReference type="Rhea" id="RHEA:16237"/>
        <dbReference type="Rhea" id="RHEA-COMP:10747"/>
        <dbReference type="Rhea" id="RHEA-COMP:10748"/>
        <dbReference type="ChEBI" id="CHEBI:83833"/>
        <dbReference type="ChEBI" id="CHEBI:83834"/>
        <dbReference type="EC" id="5.2.1.8"/>
    </reaction>
</comment>
<dbReference type="Gene3D" id="3.10.50.40">
    <property type="match status" value="1"/>
</dbReference>
<accession>A0A1R4GW82</accession>
<gene>
    <name evidence="9" type="ORF">FM101_15145</name>
</gene>
<proteinExistence type="inferred from homology"/>
<dbReference type="SUPFAM" id="SSF54534">
    <property type="entry name" value="FKBP-like"/>
    <property type="match status" value="1"/>
</dbReference>
<organism evidence="9 10">
    <name type="scientific">Arthrobacter rhombi</name>
    <dbReference type="NCBI Taxonomy" id="71253"/>
    <lineage>
        <taxon>Bacteria</taxon>
        <taxon>Bacillati</taxon>
        <taxon>Actinomycetota</taxon>
        <taxon>Actinomycetes</taxon>
        <taxon>Micrococcales</taxon>
        <taxon>Micrococcaceae</taxon>
        <taxon>Arthrobacter</taxon>
    </lineage>
</organism>
<keyword evidence="3 5" id="KW-0697">Rotamase</keyword>
<feature type="signal peptide" evidence="7">
    <location>
        <begin position="1"/>
        <end position="20"/>
    </location>
</feature>
<dbReference type="PANTHER" id="PTHR43811">
    <property type="entry name" value="FKBP-TYPE PEPTIDYL-PROLYL CIS-TRANS ISOMERASE FKPA"/>
    <property type="match status" value="1"/>
</dbReference>
<dbReference type="EMBL" id="FUHW01000052">
    <property type="protein sequence ID" value="SJM72459.1"/>
    <property type="molecule type" value="Genomic_DNA"/>
</dbReference>
<feature type="chain" id="PRO_5039715872" description="Peptidyl-prolyl cis-trans isomerase" evidence="7">
    <location>
        <begin position="21"/>
        <end position="316"/>
    </location>
</feature>
<dbReference type="GO" id="GO:0003755">
    <property type="term" value="F:peptidyl-prolyl cis-trans isomerase activity"/>
    <property type="evidence" value="ECO:0007669"/>
    <property type="project" value="UniProtKB-UniRule"/>
</dbReference>
<evidence type="ECO:0000256" key="1">
    <source>
        <dbReference type="ARBA" id="ARBA00000971"/>
    </source>
</evidence>
<name>A0A1R4GW82_9MICC</name>
<dbReference type="AlphaFoldDB" id="A0A1R4GW82"/>
<evidence type="ECO:0000256" key="7">
    <source>
        <dbReference type="SAM" id="SignalP"/>
    </source>
</evidence>
<evidence type="ECO:0000256" key="6">
    <source>
        <dbReference type="RuleBase" id="RU003915"/>
    </source>
</evidence>
<evidence type="ECO:0000313" key="9">
    <source>
        <dbReference type="EMBL" id="SJM72459.1"/>
    </source>
</evidence>
<sequence>MRKLLALVLGVALLALTACGSGTPTTVGAAEPLSSIKLTPGEDENSAPKVEFDTPLEVTDPGAKVLEKGDGDEVKEGQDVSYKLAGYNLKDGSEVGNTFKDAAMTLSVNDELKEQDPEIHDILVGTKIGSWVAYVHPQNAAPPEDGSSADPADPSQIDQLLILKVVGAKDKIKVDFQKEKGDAKKDAEATAKIADDGSGTVKIPAGNKPPADLKVTTLKEGDGKKIKKTDTITVDYAGAQWEDGEQFDSSYEKGTPATFGLDQVIKGWTEGLEGVKEGSTVLLTIPSKLAYDGQDGMPQGTLVFVVDVKSIDKAAK</sequence>
<protein>
    <recommendedName>
        <fullName evidence="6">Peptidyl-prolyl cis-trans isomerase</fullName>
        <ecNumber evidence="6">5.2.1.8</ecNumber>
    </recommendedName>
</protein>
<reference evidence="9 10" key="1">
    <citation type="submission" date="2017-02" db="EMBL/GenBank/DDBJ databases">
        <authorList>
            <person name="Peterson S.W."/>
        </authorList>
    </citation>
    <scope>NUCLEOTIDE SEQUENCE [LARGE SCALE GENOMIC DNA]</scope>
    <source>
        <strain evidence="9 10">B Ar 00.02</strain>
    </source>
</reference>
<dbReference type="EC" id="5.2.1.8" evidence="6"/>
<evidence type="ECO:0000256" key="5">
    <source>
        <dbReference type="PROSITE-ProRule" id="PRU00277"/>
    </source>
</evidence>
<dbReference type="InterPro" id="IPR046357">
    <property type="entry name" value="PPIase_dom_sf"/>
</dbReference>
<dbReference type="PANTHER" id="PTHR43811:SF19">
    <property type="entry name" value="39 KDA FK506-BINDING NUCLEAR PROTEIN"/>
    <property type="match status" value="1"/>
</dbReference>
<dbReference type="PROSITE" id="PS51257">
    <property type="entry name" value="PROKAR_LIPOPROTEIN"/>
    <property type="match status" value="1"/>
</dbReference>
<dbReference type="Proteomes" id="UP000195913">
    <property type="component" value="Unassembled WGS sequence"/>
</dbReference>
<dbReference type="PROSITE" id="PS50059">
    <property type="entry name" value="FKBP_PPIASE"/>
    <property type="match status" value="1"/>
</dbReference>
<evidence type="ECO:0000259" key="8">
    <source>
        <dbReference type="PROSITE" id="PS50059"/>
    </source>
</evidence>
<evidence type="ECO:0000256" key="3">
    <source>
        <dbReference type="ARBA" id="ARBA00023110"/>
    </source>
</evidence>
<keyword evidence="7" id="KW-0732">Signal</keyword>
<feature type="domain" description="PPIase FKBP-type" evidence="8">
    <location>
        <begin position="229"/>
        <end position="312"/>
    </location>
</feature>
<dbReference type="Pfam" id="PF00254">
    <property type="entry name" value="FKBP_C"/>
    <property type="match status" value="1"/>
</dbReference>
<evidence type="ECO:0000256" key="4">
    <source>
        <dbReference type="ARBA" id="ARBA00023235"/>
    </source>
</evidence>
<keyword evidence="4 5" id="KW-0413">Isomerase</keyword>
<dbReference type="InterPro" id="IPR001179">
    <property type="entry name" value="PPIase_FKBP_dom"/>
</dbReference>
<evidence type="ECO:0000313" key="10">
    <source>
        <dbReference type="Proteomes" id="UP000195913"/>
    </source>
</evidence>
<comment type="similarity">
    <text evidence="2 6">Belongs to the FKBP-type PPIase family.</text>
</comment>